<dbReference type="EMBL" id="LVYI01000013">
    <property type="protein sequence ID" value="OAP54760.1"/>
    <property type="molecule type" value="Genomic_DNA"/>
</dbReference>
<comment type="caution">
    <text evidence="3">The sequence shown here is derived from an EMBL/GenBank/DDBJ whole genome shotgun (WGS) entry which is preliminary data.</text>
</comment>
<accession>A0A178Z4S4</accession>
<dbReference type="AlphaFoldDB" id="A0A178Z4S4"/>
<dbReference type="Pfam" id="PF13409">
    <property type="entry name" value="GST_N_2"/>
    <property type="match status" value="1"/>
</dbReference>
<dbReference type="InterPro" id="IPR054416">
    <property type="entry name" value="GST_UstS-like_C"/>
</dbReference>
<dbReference type="RefSeq" id="XP_018688127.1">
    <property type="nucleotide sequence ID" value="XM_018842714.1"/>
</dbReference>
<protein>
    <submittedName>
        <fullName evidence="3">Uncharacterized protein</fullName>
    </submittedName>
</protein>
<organism evidence="3 4">
    <name type="scientific">Fonsecaea erecta</name>
    <dbReference type="NCBI Taxonomy" id="1367422"/>
    <lineage>
        <taxon>Eukaryota</taxon>
        <taxon>Fungi</taxon>
        <taxon>Dikarya</taxon>
        <taxon>Ascomycota</taxon>
        <taxon>Pezizomycotina</taxon>
        <taxon>Eurotiomycetes</taxon>
        <taxon>Chaetothyriomycetidae</taxon>
        <taxon>Chaetothyriales</taxon>
        <taxon>Herpotrichiellaceae</taxon>
        <taxon>Fonsecaea</taxon>
    </lineage>
</organism>
<dbReference type="InterPro" id="IPR004045">
    <property type="entry name" value="Glutathione_S-Trfase_N"/>
</dbReference>
<dbReference type="InterPro" id="IPR036249">
    <property type="entry name" value="Thioredoxin-like_sf"/>
</dbReference>
<dbReference type="Gene3D" id="1.20.1050.10">
    <property type="match status" value="1"/>
</dbReference>
<proteinExistence type="predicted"/>
<dbReference type="CDD" id="cd03038">
    <property type="entry name" value="GST_N_etherase_LigE"/>
    <property type="match status" value="1"/>
</dbReference>
<evidence type="ECO:0000313" key="3">
    <source>
        <dbReference type="EMBL" id="OAP54760.1"/>
    </source>
</evidence>
<keyword evidence="4" id="KW-1185">Reference proteome</keyword>
<dbReference type="STRING" id="1367422.A0A178Z4S4"/>
<reference evidence="3 4" key="1">
    <citation type="submission" date="2016-04" db="EMBL/GenBank/DDBJ databases">
        <title>Draft genome of Fonsecaea erecta CBS 125763.</title>
        <authorList>
            <person name="Weiss V.A."/>
            <person name="Vicente V.A."/>
            <person name="Raittz R.T."/>
            <person name="Moreno L.F."/>
            <person name="De Souza E.M."/>
            <person name="Pedrosa F.O."/>
            <person name="Steffens M.B."/>
            <person name="Faoro H."/>
            <person name="Tadra-Sfeir M.Z."/>
            <person name="Najafzadeh M.J."/>
            <person name="Felipe M.S."/>
            <person name="Teixeira M."/>
            <person name="Sun J."/>
            <person name="Xi L."/>
            <person name="Gomes R."/>
            <person name="De Azevedo C.M."/>
            <person name="Salgado C.G."/>
            <person name="Da Silva M.B."/>
            <person name="Nascimento M.F."/>
            <person name="Queiroz-Telles F."/>
            <person name="Attili D.S."/>
            <person name="Gorbushina A."/>
        </authorList>
    </citation>
    <scope>NUCLEOTIDE SEQUENCE [LARGE SCALE GENOMIC DNA]</scope>
    <source>
        <strain evidence="3 4">CBS 125763</strain>
    </source>
</reference>
<dbReference type="OrthoDB" id="4951845at2759"/>
<dbReference type="SUPFAM" id="SSF52833">
    <property type="entry name" value="Thioredoxin-like"/>
    <property type="match status" value="1"/>
</dbReference>
<sequence length="248" mass="27712">MAAVQAEPEIILYDLACTKNVCFSPVVWRIRLMLNYKHIPYRTVFLEFPDIEPTLKGLGLTPSISPSGAPNKYTVPAIHHVPTNTYMMDSAPISRFLESTYPDPPVPLTSELGREIETKARAVSGAVLRASITPREIRILSPRAQEFFRRPREAVLGHPLEDLLDQEKEDASWDAASDGMRAVGELIQTNKAAGPFVLGARPSYTDFFIAGALQSARMVDEGVFQRYLKYPGYGEVYEACLPYMEKND</sequence>
<feature type="domain" description="GST N-terminal" evidence="1">
    <location>
        <begin position="23"/>
        <end position="99"/>
    </location>
</feature>
<dbReference type="Pfam" id="PF22041">
    <property type="entry name" value="GST_C_7"/>
    <property type="match status" value="1"/>
</dbReference>
<gene>
    <name evidence="3" type="ORF">AYL99_11208</name>
</gene>
<evidence type="ECO:0000259" key="1">
    <source>
        <dbReference type="Pfam" id="PF13409"/>
    </source>
</evidence>
<dbReference type="Proteomes" id="UP000078343">
    <property type="component" value="Unassembled WGS sequence"/>
</dbReference>
<feature type="domain" description="Glutathione S-transferase UstS-like C-terminal" evidence="2">
    <location>
        <begin position="128"/>
        <end position="220"/>
    </location>
</feature>
<evidence type="ECO:0000259" key="2">
    <source>
        <dbReference type="Pfam" id="PF22041"/>
    </source>
</evidence>
<evidence type="ECO:0000313" key="4">
    <source>
        <dbReference type="Proteomes" id="UP000078343"/>
    </source>
</evidence>
<dbReference type="Gene3D" id="3.40.30.10">
    <property type="entry name" value="Glutaredoxin"/>
    <property type="match status" value="1"/>
</dbReference>
<dbReference type="GeneID" id="30015376"/>
<name>A0A178Z4S4_9EURO</name>